<gene>
    <name evidence="2" type="ORF">F511_21978</name>
</gene>
<feature type="signal peptide" evidence="1">
    <location>
        <begin position="1"/>
        <end position="20"/>
    </location>
</feature>
<accession>A0A2Z7C945</accession>
<keyword evidence="3" id="KW-1185">Reference proteome</keyword>
<name>A0A2Z7C945_9LAMI</name>
<evidence type="ECO:0000256" key="1">
    <source>
        <dbReference type="SAM" id="SignalP"/>
    </source>
</evidence>
<sequence length="176" mass="19948">MKICWFWVELKLLLVDIAFSARLSGEATRVSQRFGRLTIDFSRCVCEERSADGLRTADRYDDVGMTYYLLLISRYAISKASRCVVVLRTSRDQQMTSLISSTSNPRRVTVHRDNSSLDFHRIQPSFLEIFVALSSPCLALSFATHLRSWISLEVETRSCGTSKLLRKACASVLLLA</sequence>
<dbReference type="AlphaFoldDB" id="A0A2Z7C945"/>
<feature type="chain" id="PRO_5016402772" evidence="1">
    <location>
        <begin position="21"/>
        <end position="176"/>
    </location>
</feature>
<reference evidence="2 3" key="1">
    <citation type="journal article" date="2015" name="Proc. Natl. Acad. Sci. U.S.A.">
        <title>The resurrection genome of Boea hygrometrica: A blueprint for survival of dehydration.</title>
        <authorList>
            <person name="Xiao L."/>
            <person name="Yang G."/>
            <person name="Zhang L."/>
            <person name="Yang X."/>
            <person name="Zhao S."/>
            <person name="Ji Z."/>
            <person name="Zhou Q."/>
            <person name="Hu M."/>
            <person name="Wang Y."/>
            <person name="Chen M."/>
            <person name="Xu Y."/>
            <person name="Jin H."/>
            <person name="Xiao X."/>
            <person name="Hu G."/>
            <person name="Bao F."/>
            <person name="Hu Y."/>
            <person name="Wan P."/>
            <person name="Li L."/>
            <person name="Deng X."/>
            <person name="Kuang T."/>
            <person name="Xiang C."/>
            <person name="Zhu J.K."/>
            <person name="Oliver M.J."/>
            <person name="He Y."/>
        </authorList>
    </citation>
    <scope>NUCLEOTIDE SEQUENCE [LARGE SCALE GENOMIC DNA]</scope>
    <source>
        <strain evidence="3">cv. XS01</strain>
    </source>
</reference>
<dbReference type="EMBL" id="KQ998120">
    <property type="protein sequence ID" value="KZV43386.1"/>
    <property type="molecule type" value="Genomic_DNA"/>
</dbReference>
<evidence type="ECO:0000313" key="2">
    <source>
        <dbReference type="EMBL" id="KZV43386.1"/>
    </source>
</evidence>
<dbReference type="Proteomes" id="UP000250235">
    <property type="component" value="Unassembled WGS sequence"/>
</dbReference>
<evidence type="ECO:0000313" key="3">
    <source>
        <dbReference type="Proteomes" id="UP000250235"/>
    </source>
</evidence>
<protein>
    <submittedName>
        <fullName evidence="2">Laccase</fullName>
    </submittedName>
</protein>
<proteinExistence type="predicted"/>
<keyword evidence="1" id="KW-0732">Signal</keyword>
<organism evidence="2 3">
    <name type="scientific">Dorcoceras hygrometricum</name>
    <dbReference type="NCBI Taxonomy" id="472368"/>
    <lineage>
        <taxon>Eukaryota</taxon>
        <taxon>Viridiplantae</taxon>
        <taxon>Streptophyta</taxon>
        <taxon>Embryophyta</taxon>
        <taxon>Tracheophyta</taxon>
        <taxon>Spermatophyta</taxon>
        <taxon>Magnoliopsida</taxon>
        <taxon>eudicotyledons</taxon>
        <taxon>Gunneridae</taxon>
        <taxon>Pentapetalae</taxon>
        <taxon>asterids</taxon>
        <taxon>lamiids</taxon>
        <taxon>Lamiales</taxon>
        <taxon>Gesneriaceae</taxon>
        <taxon>Didymocarpoideae</taxon>
        <taxon>Trichosporeae</taxon>
        <taxon>Loxocarpinae</taxon>
        <taxon>Dorcoceras</taxon>
    </lineage>
</organism>